<accession>A0A7V7GW07</accession>
<dbReference type="SUPFAM" id="SSF46785">
    <property type="entry name" value="Winged helix' DNA-binding domain"/>
    <property type="match status" value="1"/>
</dbReference>
<evidence type="ECO:0000256" key="4">
    <source>
        <dbReference type="ARBA" id="ARBA00023163"/>
    </source>
</evidence>
<keyword evidence="3" id="KW-0238">DNA-binding</keyword>
<dbReference type="InterPro" id="IPR036388">
    <property type="entry name" value="WH-like_DNA-bd_sf"/>
</dbReference>
<evidence type="ECO:0000256" key="2">
    <source>
        <dbReference type="ARBA" id="ARBA00023015"/>
    </source>
</evidence>
<dbReference type="Gene3D" id="1.10.10.10">
    <property type="entry name" value="Winged helix-like DNA-binding domain superfamily/Winged helix DNA-binding domain"/>
    <property type="match status" value="1"/>
</dbReference>
<proteinExistence type="inferred from homology"/>
<dbReference type="GO" id="GO:0006351">
    <property type="term" value="P:DNA-templated transcription"/>
    <property type="evidence" value="ECO:0007669"/>
    <property type="project" value="TreeGrafter"/>
</dbReference>
<evidence type="ECO:0000256" key="1">
    <source>
        <dbReference type="ARBA" id="ARBA00009437"/>
    </source>
</evidence>
<evidence type="ECO:0000313" key="6">
    <source>
        <dbReference type="EMBL" id="KAA0696438.1"/>
    </source>
</evidence>
<dbReference type="RefSeq" id="WP_149331401.1">
    <property type="nucleotide sequence ID" value="NZ_QOVF01000001.1"/>
</dbReference>
<dbReference type="Pfam" id="PF03466">
    <property type="entry name" value="LysR_substrate"/>
    <property type="match status" value="1"/>
</dbReference>
<comment type="similarity">
    <text evidence="1">Belongs to the LysR transcriptional regulatory family.</text>
</comment>
<name>A0A7V7GW07_9GAMM</name>
<dbReference type="SUPFAM" id="SSF53850">
    <property type="entry name" value="Periplasmic binding protein-like II"/>
    <property type="match status" value="1"/>
</dbReference>
<dbReference type="PROSITE" id="PS50931">
    <property type="entry name" value="HTH_LYSR"/>
    <property type="match status" value="1"/>
</dbReference>
<dbReference type="Proteomes" id="UP000463138">
    <property type="component" value="Unassembled WGS sequence"/>
</dbReference>
<reference evidence="6 7" key="1">
    <citation type="submission" date="2018-07" db="EMBL/GenBank/DDBJ databases">
        <title>Pseudomonas laoshanensis sp. nov., isolated from soil.</title>
        <authorList>
            <person name="Sun J."/>
            <person name="Yu L."/>
            <person name="Wang M."/>
            <person name="Zhang C."/>
        </authorList>
    </citation>
    <scope>NUCLEOTIDE SEQUENCE [LARGE SCALE GENOMIC DNA]</scope>
    <source>
        <strain evidence="6 7">Y22</strain>
    </source>
</reference>
<dbReference type="InterPro" id="IPR058163">
    <property type="entry name" value="LysR-type_TF_proteobact-type"/>
</dbReference>
<evidence type="ECO:0000313" key="7">
    <source>
        <dbReference type="Proteomes" id="UP000463138"/>
    </source>
</evidence>
<comment type="caution">
    <text evidence="6">The sequence shown here is derived from an EMBL/GenBank/DDBJ whole genome shotgun (WGS) entry which is preliminary data.</text>
</comment>
<dbReference type="PANTHER" id="PTHR30537:SF68">
    <property type="entry name" value="TRANSCRIPTIONAL REGULATOR-RELATED"/>
    <property type="match status" value="1"/>
</dbReference>
<sequence>MGLDDALIFTRVVECHSFTSAALTLSMQKSTVSRRIAQLEERLGVRLLNRTTRKLRLTEVGQAYYERCRQIMQEFAEAEQAIMQLQREPTGLLRVSSPIEFGQLFLGGVVGEFMRCYPAIQVEVELTTRMIDPVEEGIDVVIHRGRPQDSSLVARPMMSSPRQLFASPDYIAQYGMPQKPEELSKHRCIYTLMDGGRKWHFLDPHVSVQVSPVLTVNNITFAREAAIAGAGIINVPAFIAEPYVEQGQLVRVLEHVRLPSSELYALYPSRRFQAMKVKAFIDFMIESLERFVGLGVETDVEALLSSIPAQPELHDPDLHDK</sequence>
<evidence type="ECO:0000256" key="3">
    <source>
        <dbReference type="ARBA" id="ARBA00023125"/>
    </source>
</evidence>
<dbReference type="InterPro" id="IPR000847">
    <property type="entry name" value="LysR_HTH_N"/>
</dbReference>
<feature type="domain" description="HTH lysR-type" evidence="5">
    <location>
        <begin position="1"/>
        <end position="58"/>
    </location>
</feature>
<dbReference type="CDD" id="cd08422">
    <property type="entry name" value="PBP2_CrgA_like"/>
    <property type="match status" value="1"/>
</dbReference>
<dbReference type="InterPro" id="IPR036390">
    <property type="entry name" value="WH_DNA-bd_sf"/>
</dbReference>
<dbReference type="GO" id="GO:0043565">
    <property type="term" value="F:sequence-specific DNA binding"/>
    <property type="evidence" value="ECO:0007669"/>
    <property type="project" value="TreeGrafter"/>
</dbReference>
<gene>
    <name evidence="6" type="ORF">DT594_03595</name>
</gene>
<evidence type="ECO:0000259" key="5">
    <source>
        <dbReference type="PROSITE" id="PS50931"/>
    </source>
</evidence>
<dbReference type="GO" id="GO:0003700">
    <property type="term" value="F:DNA-binding transcription factor activity"/>
    <property type="evidence" value="ECO:0007669"/>
    <property type="project" value="InterPro"/>
</dbReference>
<dbReference type="EMBL" id="QOVF01000001">
    <property type="protein sequence ID" value="KAA0696438.1"/>
    <property type="molecule type" value="Genomic_DNA"/>
</dbReference>
<dbReference type="FunFam" id="1.10.10.10:FF:000001">
    <property type="entry name" value="LysR family transcriptional regulator"/>
    <property type="match status" value="1"/>
</dbReference>
<keyword evidence="2" id="KW-0805">Transcription regulation</keyword>
<dbReference type="PANTHER" id="PTHR30537">
    <property type="entry name" value="HTH-TYPE TRANSCRIPTIONAL REGULATOR"/>
    <property type="match status" value="1"/>
</dbReference>
<dbReference type="InterPro" id="IPR005119">
    <property type="entry name" value="LysR_subst-bd"/>
</dbReference>
<dbReference type="Pfam" id="PF00126">
    <property type="entry name" value="HTH_1"/>
    <property type="match status" value="1"/>
</dbReference>
<dbReference type="AlphaFoldDB" id="A0A7V7GW07"/>
<keyword evidence="7" id="KW-1185">Reference proteome</keyword>
<protein>
    <submittedName>
        <fullName evidence="6">LysR family transcriptional regulator</fullName>
    </submittedName>
</protein>
<organism evidence="6 7">
    <name type="scientific">Halopseudomonas laoshanensis</name>
    <dbReference type="NCBI Taxonomy" id="2268758"/>
    <lineage>
        <taxon>Bacteria</taxon>
        <taxon>Pseudomonadati</taxon>
        <taxon>Pseudomonadota</taxon>
        <taxon>Gammaproteobacteria</taxon>
        <taxon>Pseudomonadales</taxon>
        <taxon>Pseudomonadaceae</taxon>
        <taxon>Halopseudomonas</taxon>
    </lineage>
</organism>
<dbReference type="Gene3D" id="3.40.190.290">
    <property type="match status" value="1"/>
</dbReference>
<dbReference type="OrthoDB" id="9786526at2"/>
<keyword evidence="4" id="KW-0804">Transcription</keyword>